<feature type="compositionally biased region" description="Acidic residues" evidence="1">
    <location>
        <begin position="21"/>
        <end position="35"/>
    </location>
</feature>
<accession>A0A1R4GAX0</accession>
<feature type="compositionally biased region" description="Low complexity" evidence="1">
    <location>
        <begin position="1"/>
        <end position="11"/>
    </location>
</feature>
<sequence length="162" mass="15909">MMPGDVFDGVVDGAGAGGSAEELEDGPLDPEEEPGSEGCVEDGGGVVGSVLGGSVVGSIGSVGSVDSEGSGVSVGSVGCEDSLGSVVICGSVGSGGVTDGESGPVSVVVLTESAATSGDVSAAEAGRIPREPTSIRVPRRAAQRRVERWFEPMAVARIRLLH</sequence>
<proteinExistence type="predicted"/>
<reference evidence="2 3" key="1">
    <citation type="submission" date="2017-02" db="EMBL/GenBank/DDBJ databases">
        <authorList>
            <person name="Peterson S.W."/>
        </authorList>
    </citation>
    <scope>NUCLEOTIDE SEQUENCE [LARGE SCALE GENOMIC DNA]</scope>
    <source>
        <strain evidence="2 3">B Ar 00.02</strain>
    </source>
</reference>
<evidence type="ECO:0000313" key="3">
    <source>
        <dbReference type="Proteomes" id="UP000195913"/>
    </source>
</evidence>
<evidence type="ECO:0000256" key="1">
    <source>
        <dbReference type="SAM" id="MobiDB-lite"/>
    </source>
</evidence>
<evidence type="ECO:0000313" key="2">
    <source>
        <dbReference type="EMBL" id="SJM65329.1"/>
    </source>
</evidence>
<gene>
    <name evidence="2" type="ORF">FM101_09200</name>
</gene>
<keyword evidence="3" id="KW-1185">Reference proteome</keyword>
<feature type="region of interest" description="Disordered" evidence="1">
    <location>
        <begin position="1"/>
        <end position="44"/>
    </location>
</feature>
<dbReference type="EMBL" id="FUHW01000032">
    <property type="protein sequence ID" value="SJM65329.1"/>
    <property type="molecule type" value="Genomic_DNA"/>
</dbReference>
<dbReference type="AlphaFoldDB" id="A0A1R4GAX0"/>
<name>A0A1R4GAX0_9MICC</name>
<protein>
    <submittedName>
        <fullName evidence="2">Uncharacterized protein</fullName>
    </submittedName>
</protein>
<organism evidence="2 3">
    <name type="scientific">Arthrobacter rhombi</name>
    <dbReference type="NCBI Taxonomy" id="71253"/>
    <lineage>
        <taxon>Bacteria</taxon>
        <taxon>Bacillati</taxon>
        <taxon>Actinomycetota</taxon>
        <taxon>Actinomycetes</taxon>
        <taxon>Micrococcales</taxon>
        <taxon>Micrococcaceae</taxon>
        <taxon>Arthrobacter</taxon>
    </lineage>
</organism>
<dbReference type="Proteomes" id="UP000195913">
    <property type="component" value="Unassembled WGS sequence"/>
</dbReference>